<dbReference type="EMBL" id="JAWDJT010000002">
    <property type="protein sequence ID" value="MDU0369306.1"/>
    <property type="molecule type" value="Genomic_DNA"/>
</dbReference>
<gene>
    <name evidence="1" type="ORF">ROI90_02765</name>
</gene>
<evidence type="ECO:0000313" key="2">
    <source>
        <dbReference type="Proteomes" id="UP001250698"/>
    </source>
</evidence>
<dbReference type="Proteomes" id="UP001250698">
    <property type="component" value="Unassembled WGS sequence"/>
</dbReference>
<reference evidence="1 2" key="1">
    <citation type="submission" date="2023-10" db="EMBL/GenBank/DDBJ databases">
        <title>Hymenobacter endophyticus sp. nov., an isolate from the leaf tissues of wheat.</title>
        <authorList>
            <person name="Dai Y."/>
        </authorList>
    </citation>
    <scope>NUCLEOTIDE SEQUENCE [LARGE SCALE GENOMIC DNA]</scope>
    <source>
        <strain evidence="1 2">ZK17L-C2</strain>
    </source>
</reference>
<name>A0ABU3TD51_9BACT</name>
<comment type="caution">
    <text evidence="1">The sequence shown here is derived from an EMBL/GenBank/DDBJ whole genome shotgun (WGS) entry which is preliminary data.</text>
</comment>
<evidence type="ECO:0000313" key="1">
    <source>
        <dbReference type="EMBL" id="MDU0369306.1"/>
    </source>
</evidence>
<protein>
    <recommendedName>
        <fullName evidence="3">Lipoprotein</fullName>
    </recommendedName>
</protein>
<organism evidence="1 2">
    <name type="scientific">Hymenobacter endophyticus</name>
    <dbReference type="NCBI Taxonomy" id="3076335"/>
    <lineage>
        <taxon>Bacteria</taxon>
        <taxon>Pseudomonadati</taxon>
        <taxon>Bacteroidota</taxon>
        <taxon>Cytophagia</taxon>
        <taxon>Cytophagales</taxon>
        <taxon>Hymenobacteraceae</taxon>
        <taxon>Hymenobacter</taxon>
    </lineage>
</organism>
<keyword evidence="2" id="KW-1185">Reference proteome</keyword>
<sequence length="277" mass="30927">MLLSQIPMCHLFFGMGTLMVMGCQQDRSAASSPLAPFILPAIAPPKHQLPIPDSTTAECIRGVYPPFMGRFSFASHIALEEPDSVSPDERLTDFAQFRALEDSSNLGTDGLEIAADYNQSVVYQEPGGSGPYARVFPSQRTFPVYVANTSPRRKLLYGKDGHVFAIQEAKDRDGQWRPIESKGADFCDSGEWILKLRPGQMGVFLMDKYSGEYKTLLRVRLQNGESRYVSAPYKGQIDERQFLVTSQERQSLQENHGAIQRLYFSAVPALADSIAYR</sequence>
<accession>A0ABU3TD51</accession>
<dbReference type="RefSeq" id="WP_315996821.1">
    <property type="nucleotide sequence ID" value="NZ_JAWDJT010000002.1"/>
</dbReference>
<proteinExistence type="predicted"/>
<evidence type="ECO:0008006" key="3">
    <source>
        <dbReference type="Google" id="ProtNLM"/>
    </source>
</evidence>